<dbReference type="Proteomes" id="UP000078560">
    <property type="component" value="Unassembled WGS sequence"/>
</dbReference>
<evidence type="ECO:0000313" key="1">
    <source>
        <dbReference type="EMBL" id="SBS95720.1"/>
    </source>
</evidence>
<dbReference type="Pfam" id="PF05795">
    <property type="entry name" value="Plasmodium_Vir"/>
    <property type="match status" value="1"/>
</dbReference>
<name>A0A1A8XDR4_PLAOA</name>
<organism evidence="2 3">
    <name type="scientific">Plasmodium ovale curtisi</name>
    <dbReference type="NCBI Taxonomy" id="864141"/>
    <lineage>
        <taxon>Eukaryota</taxon>
        <taxon>Sar</taxon>
        <taxon>Alveolata</taxon>
        <taxon>Apicomplexa</taxon>
        <taxon>Aconoidasida</taxon>
        <taxon>Haemosporida</taxon>
        <taxon>Plasmodiidae</taxon>
        <taxon>Plasmodium</taxon>
        <taxon>Plasmodium (Plasmodium)</taxon>
    </lineage>
</organism>
<evidence type="ECO:0000313" key="2">
    <source>
        <dbReference type="EMBL" id="SBT02002.1"/>
    </source>
</evidence>
<proteinExistence type="predicted"/>
<sequence>MEPDNSKEYFEFFHKFGLYDSLLSGMRDNNVNANCNNFCNSPGNGELLGGSQCHRLCNRVMNYFKQFSSVPYSVLASGINHCHCLNYWLNVRERDIKERGYDTLKIYDNMNIMLNGDSNSKKCQNMMHRINDDVFNRIDKLYKLHEIYEKYSYNVVNHINHCCADAKAFTSLYNNIIGACHDTSDPFCDELEKLKIKIEGENGWIRKGLCPSEVLLSAKEAHKSVISKEPETPACPAVQQQESPFTPFLSWLYSKNFKKNKIWNNIDEEETDQLLENASEIDEGDLNNKSYHIKYY</sequence>
<reference evidence="2" key="1">
    <citation type="submission" date="2016-05" db="EMBL/GenBank/DDBJ databases">
        <authorList>
            <person name="Lavstsen T."/>
            <person name="Jespersen J.S."/>
        </authorList>
    </citation>
    <scope>NUCLEOTIDE SEQUENCE [LARGE SCALE GENOMIC DNA]</scope>
</reference>
<protein>
    <submittedName>
        <fullName evidence="2">PIR Superfamily Protein</fullName>
    </submittedName>
</protein>
<accession>A0A1A8XDR4</accession>
<dbReference type="AlphaFoldDB" id="A0A1A8XDR4"/>
<dbReference type="EMBL" id="FLQU01002140">
    <property type="protein sequence ID" value="SBS95720.1"/>
    <property type="molecule type" value="Genomic_DNA"/>
</dbReference>
<evidence type="ECO:0000313" key="3">
    <source>
        <dbReference type="Proteomes" id="UP000078546"/>
    </source>
</evidence>
<gene>
    <name evidence="2" type="ORF">POVCU1_071850</name>
    <name evidence="1" type="ORF">POVCU2_0098090</name>
</gene>
<reference evidence="3 4" key="2">
    <citation type="submission" date="2016-05" db="EMBL/GenBank/DDBJ databases">
        <authorList>
            <person name="Naeem Raeece"/>
        </authorList>
    </citation>
    <scope>NUCLEOTIDE SEQUENCE [LARGE SCALE GENOMIC DNA]</scope>
</reference>
<evidence type="ECO:0000313" key="4">
    <source>
        <dbReference type="Proteomes" id="UP000078560"/>
    </source>
</evidence>
<dbReference type="EMBL" id="FLQV01002970">
    <property type="protein sequence ID" value="SBT02002.1"/>
    <property type="molecule type" value="Genomic_DNA"/>
</dbReference>
<dbReference type="InterPro" id="IPR008780">
    <property type="entry name" value="Plasmodium_Vir"/>
</dbReference>
<dbReference type="Proteomes" id="UP000078546">
    <property type="component" value="Unassembled WGS sequence"/>
</dbReference>